<dbReference type="AlphaFoldDB" id="A0A521FSG1"/>
<feature type="signal peptide" evidence="1">
    <location>
        <begin position="1"/>
        <end position="22"/>
    </location>
</feature>
<dbReference type="EMBL" id="FXTO01000050">
    <property type="protein sequence ID" value="SMO99167.1"/>
    <property type="molecule type" value="Genomic_DNA"/>
</dbReference>
<evidence type="ECO:0000313" key="2">
    <source>
        <dbReference type="EMBL" id="SMO99167.1"/>
    </source>
</evidence>
<dbReference type="Proteomes" id="UP000316030">
    <property type="component" value="Unassembled WGS sequence"/>
</dbReference>
<feature type="chain" id="PRO_5022122714" description="Integral membrane protein" evidence="1">
    <location>
        <begin position="23"/>
        <end position="93"/>
    </location>
</feature>
<proteinExistence type="predicted"/>
<protein>
    <recommendedName>
        <fullName evidence="4">Integral membrane protein</fullName>
    </recommendedName>
</protein>
<keyword evidence="1" id="KW-0732">Signal</keyword>
<accession>A0A521FSG1</accession>
<reference evidence="2 3" key="1">
    <citation type="submission" date="2017-05" db="EMBL/GenBank/DDBJ databases">
        <authorList>
            <person name="Varghese N."/>
            <person name="Submissions S."/>
        </authorList>
    </citation>
    <scope>NUCLEOTIDE SEQUENCE [LARGE SCALE GENOMIC DNA]</scope>
    <source>
        <strain evidence="2 3">DSM 29506</strain>
    </source>
</reference>
<evidence type="ECO:0000313" key="3">
    <source>
        <dbReference type="Proteomes" id="UP000316030"/>
    </source>
</evidence>
<organism evidence="2 3">
    <name type="scientific">Thalassovita litoralis</name>
    <dbReference type="NCBI Taxonomy" id="1010611"/>
    <lineage>
        <taxon>Bacteria</taxon>
        <taxon>Pseudomonadati</taxon>
        <taxon>Pseudomonadota</taxon>
        <taxon>Alphaproteobacteria</taxon>
        <taxon>Rhodobacterales</taxon>
        <taxon>Roseobacteraceae</taxon>
        <taxon>Thalassovita</taxon>
    </lineage>
</organism>
<gene>
    <name evidence="2" type="ORF">SAMN06265173_1502</name>
</gene>
<keyword evidence="3" id="KW-1185">Reference proteome</keyword>
<sequence length="93" mass="9898">MKNFKLMSAACLLALAASPALANGPRIYPYPASANYCPAGLQPITIDGVICCGTPNQSMTYQQAKAAPGPRTYRPARRSGMVCPEGEKGCYQR</sequence>
<evidence type="ECO:0008006" key="4">
    <source>
        <dbReference type="Google" id="ProtNLM"/>
    </source>
</evidence>
<name>A0A521FSG1_9RHOB</name>
<evidence type="ECO:0000256" key="1">
    <source>
        <dbReference type="SAM" id="SignalP"/>
    </source>
</evidence>
<dbReference type="RefSeq" id="WP_235891543.1">
    <property type="nucleotide sequence ID" value="NZ_FXTO01000050.1"/>
</dbReference>